<evidence type="ECO:0000313" key="1">
    <source>
        <dbReference type="EMBL" id="RMX45704.1"/>
    </source>
</evidence>
<dbReference type="Proteomes" id="UP000275408">
    <property type="component" value="Unassembled WGS sequence"/>
</dbReference>
<feature type="non-terminal residue" evidence="1">
    <location>
        <position position="110"/>
    </location>
</feature>
<name>A0A3M6TWP1_POCDA</name>
<keyword evidence="2" id="KW-1185">Reference proteome</keyword>
<comment type="caution">
    <text evidence="1">The sequence shown here is derived from an EMBL/GenBank/DDBJ whole genome shotgun (WGS) entry which is preliminary data.</text>
</comment>
<dbReference type="AlphaFoldDB" id="A0A3M6TWP1"/>
<sequence>MLLLELDFQNRIKNKVKTTKASYDRNSFIQSKGSARRTWKTINNHMSRRQNNQIVEDVKVYDISICNSNEISNAFNEHFSTIGPRLAREIPLTSTEESIYLENITENYKK</sequence>
<reference evidence="1 2" key="1">
    <citation type="journal article" date="2018" name="Sci. Rep.">
        <title>Comparative analysis of the Pocillopora damicornis genome highlights role of immune system in coral evolution.</title>
        <authorList>
            <person name="Cunning R."/>
            <person name="Bay R.A."/>
            <person name="Gillette P."/>
            <person name="Baker A.C."/>
            <person name="Traylor-Knowles N."/>
        </authorList>
    </citation>
    <scope>NUCLEOTIDE SEQUENCE [LARGE SCALE GENOMIC DNA]</scope>
    <source>
        <strain evidence="1">RSMAS</strain>
        <tissue evidence="1">Whole animal</tissue>
    </source>
</reference>
<dbReference type="EMBL" id="RCHS01002791">
    <property type="protein sequence ID" value="RMX45704.1"/>
    <property type="molecule type" value="Genomic_DNA"/>
</dbReference>
<protein>
    <submittedName>
        <fullName evidence="1">Uncharacterized protein</fullName>
    </submittedName>
</protein>
<accession>A0A3M6TWP1</accession>
<proteinExistence type="predicted"/>
<gene>
    <name evidence="1" type="ORF">pdam_00019966</name>
</gene>
<evidence type="ECO:0000313" key="2">
    <source>
        <dbReference type="Proteomes" id="UP000275408"/>
    </source>
</evidence>
<organism evidence="1 2">
    <name type="scientific">Pocillopora damicornis</name>
    <name type="common">Cauliflower coral</name>
    <name type="synonym">Millepora damicornis</name>
    <dbReference type="NCBI Taxonomy" id="46731"/>
    <lineage>
        <taxon>Eukaryota</taxon>
        <taxon>Metazoa</taxon>
        <taxon>Cnidaria</taxon>
        <taxon>Anthozoa</taxon>
        <taxon>Hexacorallia</taxon>
        <taxon>Scleractinia</taxon>
        <taxon>Astrocoeniina</taxon>
        <taxon>Pocilloporidae</taxon>
        <taxon>Pocillopora</taxon>
    </lineage>
</organism>